<dbReference type="AlphaFoldDB" id="A0A1H6F632"/>
<dbReference type="EMBL" id="FMSV02000059">
    <property type="protein sequence ID" value="SEH04526.1"/>
    <property type="molecule type" value="Genomic_DNA"/>
</dbReference>
<protein>
    <submittedName>
        <fullName evidence="1">Uncharacterized protein</fullName>
    </submittedName>
</protein>
<evidence type="ECO:0000313" key="1">
    <source>
        <dbReference type="EMBL" id="SEH04526.1"/>
    </source>
</evidence>
<sequence>MNDTKPEMAAKVQALYMQRSGEERMMMCLEMFDFARQLMIVNLKAQGYEGMELRKQVLIRTYRNDFSPETLNKMCQRIAKS</sequence>
<accession>A0A1H6F632</accession>
<dbReference type="RefSeq" id="WP_103918581.1">
    <property type="nucleotide sequence ID" value="NZ_FMSV02000059.1"/>
</dbReference>
<evidence type="ECO:0000313" key="2">
    <source>
        <dbReference type="Proteomes" id="UP000236724"/>
    </source>
</evidence>
<dbReference type="Proteomes" id="UP000236724">
    <property type="component" value="Unassembled WGS sequence"/>
</dbReference>
<keyword evidence="2" id="KW-1185">Reference proteome</keyword>
<organism evidence="1 2">
    <name type="scientific">Candidatus Venteria ishoeyi</name>
    <dbReference type="NCBI Taxonomy" id="1899563"/>
    <lineage>
        <taxon>Bacteria</taxon>
        <taxon>Pseudomonadati</taxon>
        <taxon>Pseudomonadota</taxon>
        <taxon>Gammaproteobacteria</taxon>
        <taxon>Thiotrichales</taxon>
        <taxon>Thiotrichaceae</taxon>
        <taxon>Venteria</taxon>
    </lineage>
</organism>
<dbReference type="OrthoDB" id="963568at2"/>
<name>A0A1H6F632_9GAMM</name>
<proteinExistence type="predicted"/>
<gene>
    <name evidence="1" type="ORF">MBHS_00372</name>
</gene>
<reference evidence="1 2" key="1">
    <citation type="submission" date="2016-10" db="EMBL/GenBank/DDBJ databases">
        <authorList>
            <person name="de Groot N.N."/>
        </authorList>
    </citation>
    <scope>NUCLEOTIDE SEQUENCE [LARGE SCALE GENOMIC DNA]</scope>
    <source>
        <strain evidence="1">MBHS1</strain>
    </source>
</reference>